<dbReference type="GO" id="GO:0005886">
    <property type="term" value="C:plasma membrane"/>
    <property type="evidence" value="ECO:0007669"/>
    <property type="project" value="UniProtKB-SubCell"/>
</dbReference>
<reference evidence="8" key="1">
    <citation type="submission" date="2022-08" db="EMBL/GenBank/DDBJ databases">
        <title>The genomic sequence of strain Paenibacillus sp. SCIV0701.</title>
        <authorList>
            <person name="Zhao H."/>
        </authorList>
    </citation>
    <scope>NUCLEOTIDE SEQUENCE</scope>
    <source>
        <strain evidence="8">SCIV0701</strain>
    </source>
</reference>
<feature type="transmembrane region" description="Helical" evidence="6">
    <location>
        <begin position="39"/>
        <end position="61"/>
    </location>
</feature>
<evidence type="ECO:0000256" key="1">
    <source>
        <dbReference type="ARBA" id="ARBA00004651"/>
    </source>
</evidence>
<sequence length="211" mass="23090">MKKRFVLMAYAAASAAILLNHERLLSWLDGGGIERVPLVIGGAVLLGLFPVVPFGVIAGLIGAQYGPFWGSVINVGSSTAAAALTFLAVRTIFQERGRRFIASHPKVDRLALRMERHAFMTIIWARVLPFVPAMAVNIIAAIMRMSFLSFAAATALGKIPVMIAFSVIGSHIFTSWKKAIGTLFIYCMFLAVVYAVDRLWNICFKGRSRDL</sequence>
<evidence type="ECO:0000313" key="9">
    <source>
        <dbReference type="Proteomes" id="UP001141950"/>
    </source>
</evidence>
<dbReference type="RefSeq" id="WP_257444720.1">
    <property type="nucleotide sequence ID" value="NZ_JANIPJ010000005.1"/>
</dbReference>
<gene>
    <name evidence="8" type="ORF">NQZ67_08825</name>
</gene>
<feature type="transmembrane region" description="Helical" evidence="6">
    <location>
        <begin position="68"/>
        <end position="89"/>
    </location>
</feature>
<dbReference type="Proteomes" id="UP001141950">
    <property type="component" value="Unassembled WGS sequence"/>
</dbReference>
<accession>A0A9X2SAS5</accession>
<dbReference type="AlphaFoldDB" id="A0A9X2SAS5"/>
<keyword evidence="3 6" id="KW-0812">Transmembrane</keyword>
<comment type="subcellular location">
    <subcellularLocation>
        <location evidence="1 6">Cell membrane</location>
        <topology evidence="1 6">Multi-pass membrane protein</topology>
    </subcellularLocation>
</comment>
<comment type="caution">
    <text evidence="8">The sequence shown here is derived from an EMBL/GenBank/DDBJ whole genome shotgun (WGS) entry which is preliminary data.</text>
</comment>
<dbReference type="InterPro" id="IPR032816">
    <property type="entry name" value="VTT_dom"/>
</dbReference>
<feature type="transmembrane region" description="Helical" evidence="6">
    <location>
        <begin position="118"/>
        <end position="140"/>
    </location>
</feature>
<comment type="similarity">
    <text evidence="6">Belongs to the TVP38/TMEM64 family.</text>
</comment>
<evidence type="ECO:0000256" key="2">
    <source>
        <dbReference type="ARBA" id="ARBA00022475"/>
    </source>
</evidence>
<feature type="domain" description="VTT" evidence="7">
    <location>
        <begin position="52"/>
        <end position="170"/>
    </location>
</feature>
<dbReference type="Pfam" id="PF09335">
    <property type="entry name" value="VTT_dom"/>
    <property type="match status" value="1"/>
</dbReference>
<dbReference type="EMBL" id="JANIPJ010000005">
    <property type="protein sequence ID" value="MCR2803977.1"/>
    <property type="molecule type" value="Genomic_DNA"/>
</dbReference>
<evidence type="ECO:0000256" key="5">
    <source>
        <dbReference type="ARBA" id="ARBA00023136"/>
    </source>
</evidence>
<evidence type="ECO:0000313" key="8">
    <source>
        <dbReference type="EMBL" id="MCR2803977.1"/>
    </source>
</evidence>
<evidence type="ECO:0000259" key="7">
    <source>
        <dbReference type="Pfam" id="PF09335"/>
    </source>
</evidence>
<evidence type="ECO:0000256" key="6">
    <source>
        <dbReference type="RuleBase" id="RU366058"/>
    </source>
</evidence>
<keyword evidence="5 6" id="KW-0472">Membrane</keyword>
<feature type="transmembrane region" description="Helical" evidence="6">
    <location>
        <begin position="179"/>
        <end position="200"/>
    </location>
</feature>
<dbReference type="PANTHER" id="PTHR12677:SF59">
    <property type="entry name" value="GOLGI APPARATUS MEMBRANE PROTEIN TVP38-RELATED"/>
    <property type="match status" value="1"/>
</dbReference>
<evidence type="ECO:0000256" key="4">
    <source>
        <dbReference type="ARBA" id="ARBA00022989"/>
    </source>
</evidence>
<feature type="transmembrane region" description="Helical" evidence="6">
    <location>
        <begin position="147"/>
        <end position="173"/>
    </location>
</feature>
<keyword evidence="9" id="KW-1185">Reference proteome</keyword>
<organism evidence="8 9">
    <name type="scientific">Paenibacillus soyae</name>
    <dbReference type="NCBI Taxonomy" id="2969249"/>
    <lineage>
        <taxon>Bacteria</taxon>
        <taxon>Bacillati</taxon>
        <taxon>Bacillota</taxon>
        <taxon>Bacilli</taxon>
        <taxon>Bacillales</taxon>
        <taxon>Paenibacillaceae</taxon>
        <taxon>Paenibacillus</taxon>
    </lineage>
</organism>
<keyword evidence="4 6" id="KW-1133">Transmembrane helix</keyword>
<dbReference type="PANTHER" id="PTHR12677">
    <property type="entry name" value="GOLGI APPARATUS MEMBRANE PROTEIN TVP38-RELATED"/>
    <property type="match status" value="1"/>
</dbReference>
<name>A0A9X2SAS5_9BACL</name>
<keyword evidence="2 6" id="KW-1003">Cell membrane</keyword>
<proteinExistence type="inferred from homology"/>
<evidence type="ECO:0000256" key="3">
    <source>
        <dbReference type="ARBA" id="ARBA00022692"/>
    </source>
</evidence>
<protein>
    <recommendedName>
        <fullName evidence="6">TVP38/TMEM64 family membrane protein</fullName>
    </recommendedName>
</protein>
<dbReference type="InterPro" id="IPR015414">
    <property type="entry name" value="TMEM64"/>
</dbReference>